<name>A0A1E7ET63_9STRA</name>
<evidence type="ECO:0000313" key="2">
    <source>
        <dbReference type="Proteomes" id="UP000095751"/>
    </source>
</evidence>
<protein>
    <recommendedName>
        <fullName evidence="3">Reverse transcriptase domain-containing protein</fullName>
    </recommendedName>
</protein>
<dbReference type="EMBL" id="KV784378">
    <property type="protein sequence ID" value="OEU09026.1"/>
    <property type="molecule type" value="Genomic_DNA"/>
</dbReference>
<dbReference type="InParanoid" id="A0A1E7ET63"/>
<proteinExistence type="predicted"/>
<evidence type="ECO:0008006" key="3">
    <source>
        <dbReference type="Google" id="ProtNLM"/>
    </source>
</evidence>
<gene>
    <name evidence="1" type="ORF">FRACYDRAFT_249371</name>
</gene>
<dbReference type="KEGG" id="fcy:FRACYDRAFT_249371"/>
<dbReference type="OrthoDB" id="7388703at2759"/>
<keyword evidence="2" id="KW-1185">Reference proteome</keyword>
<dbReference type="AlphaFoldDB" id="A0A1E7ET63"/>
<organism evidence="1 2">
    <name type="scientific">Fragilariopsis cylindrus CCMP1102</name>
    <dbReference type="NCBI Taxonomy" id="635003"/>
    <lineage>
        <taxon>Eukaryota</taxon>
        <taxon>Sar</taxon>
        <taxon>Stramenopiles</taxon>
        <taxon>Ochrophyta</taxon>
        <taxon>Bacillariophyta</taxon>
        <taxon>Bacillariophyceae</taxon>
        <taxon>Bacillariophycidae</taxon>
        <taxon>Bacillariales</taxon>
        <taxon>Bacillariaceae</taxon>
        <taxon>Fragilariopsis</taxon>
    </lineage>
</organism>
<reference evidence="1 2" key="1">
    <citation type="submission" date="2016-09" db="EMBL/GenBank/DDBJ databases">
        <title>Extensive genetic diversity and differential bi-allelic expression allows diatom success in the polar Southern Ocean.</title>
        <authorList>
            <consortium name="DOE Joint Genome Institute"/>
            <person name="Mock T."/>
            <person name="Otillar R.P."/>
            <person name="Strauss J."/>
            <person name="Dupont C."/>
            <person name="Frickenhaus S."/>
            <person name="Maumus F."/>
            <person name="Mcmullan M."/>
            <person name="Sanges R."/>
            <person name="Schmutz J."/>
            <person name="Toseland A."/>
            <person name="Valas R."/>
            <person name="Veluchamy A."/>
            <person name="Ward B.J."/>
            <person name="Allen A."/>
            <person name="Barry K."/>
            <person name="Falciatore A."/>
            <person name="Ferrante M."/>
            <person name="Fortunato A.E."/>
            <person name="Gloeckner G."/>
            <person name="Gruber A."/>
            <person name="Hipkin R."/>
            <person name="Janech M."/>
            <person name="Kroth P."/>
            <person name="Leese F."/>
            <person name="Lindquist E."/>
            <person name="Lyon B.R."/>
            <person name="Martin J."/>
            <person name="Mayer C."/>
            <person name="Parker M."/>
            <person name="Quesneville H."/>
            <person name="Raymond J."/>
            <person name="Uhlig C."/>
            <person name="Valentin K.U."/>
            <person name="Worden A.Z."/>
            <person name="Armbrust E.V."/>
            <person name="Bowler C."/>
            <person name="Green B."/>
            <person name="Moulton V."/>
            <person name="Van Oosterhout C."/>
            <person name="Grigoriev I."/>
        </authorList>
    </citation>
    <scope>NUCLEOTIDE SEQUENCE [LARGE SCALE GENOMIC DNA]</scope>
    <source>
        <strain evidence="1 2">CCMP1102</strain>
    </source>
</reference>
<evidence type="ECO:0000313" key="1">
    <source>
        <dbReference type="EMBL" id="OEU09026.1"/>
    </source>
</evidence>
<accession>A0A1E7ET63</accession>
<sequence>MSYATDCCGSDQLCAGLRAGVDGVKYGLSAICSEMESEENTGFLLIDADNAFNEASRINMLWTIRHEWPAGARFASNCYPRHSLLVVRNLGGKTLTFFAKEGITQGDPFAMIAYGVVLIHKLKELNVLLIQSCTLMSSRLLLAVQGKTNFSLQDHRDTYQQSSLSASRELHQTENKSSLNKLLAVAEVQPSTTRAIKCACETGLLLTTIPNHINGNILGCDELIDAI</sequence>
<dbReference type="Proteomes" id="UP000095751">
    <property type="component" value="Unassembled WGS sequence"/>
</dbReference>